<dbReference type="InterPro" id="IPR001841">
    <property type="entry name" value="Znf_RING"/>
</dbReference>
<evidence type="ECO:0000256" key="3">
    <source>
        <dbReference type="ARBA" id="ARBA00022833"/>
    </source>
</evidence>
<dbReference type="PANTHER" id="PTHR15710">
    <property type="entry name" value="E3 UBIQUITIN-PROTEIN LIGASE PRAJA"/>
    <property type="match status" value="1"/>
</dbReference>
<organism evidence="5 6">
    <name type="scientific">Protea cynaroides</name>
    <dbReference type="NCBI Taxonomy" id="273540"/>
    <lineage>
        <taxon>Eukaryota</taxon>
        <taxon>Viridiplantae</taxon>
        <taxon>Streptophyta</taxon>
        <taxon>Embryophyta</taxon>
        <taxon>Tracheophyta</taxon>
        <taxon>Spermatophyta</taxon>
        <taxon>Magnoliopsida</taxon>
        <taxon>Proteales</taxon>
        <taxon>Proteaceae</taxon>
        <taxon>Protea</taxon>
    </lineage>
</organism>
<dbReference type="EMBL" id="JAMYWD010000008">
    <property type="protein sequence ID" value="KAJ4963727.1"/>
    <property type="molecule type" value="Genomic_DNA"/>
</dbReference>
<keyword evidence="3" id="KW-0862">Zinc</keyword>
<evidence type="ECO:0000256" key="1">
    <source>
        <dbReference type="ARBA" id="ARBA00022723"/>
    </source>
</evidence>
<comment type="caution">
    <text evidence="5">The sequence shown here is derived from an EMBL/GenBank/DDBJ whole genome shotgun (WGS) entry which is preliminary data.</text>
</comment>
<dbReference type="PANTHER" id="PTHR15710:SF77">
    <property type="entry name" value="RING-H2 FINGER PROTEIN ATL21B"/>
    <property type="match status" value="1"/>
</dbReference>
<dbReference type="Pfam" id="PF17123">
    <property type="entry name" value="zf-RING_11"/>
    <property type="match status" value="1"/>
</dbReference>
<name>A0A9Q0HC67_9MAGN</name>
<dbReference type="InterPro" id="IPR013083">
    <property type="entry name" value="Znf_RING/FYVE/PHD"/>
</dbReference>
<dbReference type="GO" id="GO:0005737">
    <property type="term" value="C:cytoplasm"/>
    <property type="evidence" value="ECO:0007669"/>
    <property type="project" value="TreeGrafter"/>
</dbReference>
<dbReference type="AlphaFoldDB" id="A0A9Q0HC67"/>
<dbReference type="OrthoDB" id="4348522at2759"/>
<protein>
    <recommendedName>
        <fullName evidence="4">RING-type domain-containing protein</fullName>
    </recommendedName>
</protein>
<keyword evidence="1" id="KW-0479">Metal-binding</keyword>
<keyword evidence="2" id="KW-0863">Zinc-finger</keyword>
<evidence type="ECO:0000259" key="4">
    <source>
        <dbReference type="Pfam" id="PF17123"/>
    </source>
</evidence>
<evidence type="ECO:0000313" key="5">
    <source>
        <dbReference type="EMBL" id="KAJ4963727.1"/>
    </source>
</evidence>
<dbReference type="GO" id="GO:0016567">
    <property type="term" value="P:protein ubiquitination"/>
    <property type="evidence" value="ECO:0007669"/>
    <property type="project" value="TreeGrafter"/>
</dbReference>
<feature type="domain" description="RING-type" evidence="4">
    <location>
        <begin position="136"/>
        <end position="161"/>
    </location>
</feature>
<gene>
    <name evidence="5" type="ORF">NE237_023666</name>
</gene>
<reference evidence="5" key="1">
    <citation type="journal article" date="2023" name="Plant J.">
        <title>The genome of the king protea, Protea cynaroides.</title>
        <authorList>
            <person name="Chang J."/>
            <person name="Duong T.A."/>
            <person name="Schoeman C."/>
            <person name="Ma X."/>
            <person name="Roodt D."/>
            <person name="Barker N."/>
            <person name="Li Z."/>
            <person name="Van de Peer Y."/>
            <person name="Mizrachi E."/>
        </authorList>
    </citation>
    <scope>NUCLEOTIDE SEQUENCE</scope>
    <source>
        <tissue evidence="5">Young leaves</tissue>
    </source>
</reference>
<accession>A0A9Q0HC67</accession>
<dbReference type="GO" id="GO:0008270">
    <property type="term" value="F:zinc ion binding"/>
    <property type="evidence" value="ECO:0007669"/>
    <property type="project" value="UniProtKB-KW"/>
</dbReference>
<dbReference type="SUPFAM" id="SSF57850">
    <property type="entry name" value="RING/U-box"/>
    <property type="match status" value="1"/>
</dbReference>
<proteinExistence type="predicted"/>
<evidence type="ECO:0000256" key="2">
    <source>
        <dbReference type="ARBA" id="ARBA00022771"/>
    </source>
</evidence>
<keyword evidence="6" id="KW-1185">Reference proteome</keyword>
<dbReference type="Gene3D" id="3.30.40.10">
    <property type="entry name" value="Zinc/RING finger domain, C3HC4 (zinc finger)"/>
    <property type="match status" value="1"/>
</dbReference>
<dbReference type="GO" id="GO:0061630">
    <property type="term" value="F:ubiquitin protein ligase activity"/>
    <property type="evidence" value="ECO:0007669"/>
    <property type="project" value="TreeGrafter"/>
</dbReference>
<sequence>MSISFSCGVEALISEETISESHISMTDQTSLPLTFSFNDVHFKRTRSSDVQLLHCLLTADKVFLPFDSLYSYEICTSIHRNFKEVISIIACDTFRANQAKKVRTLGFNVIIDIQTMEEDLLNTRKFEEEEIGGEVCTVCLEEFSIGFEEVLVMPCDHVFHGDWIIKWLQQSHFYLLCCFSMPIDDAN</sequence>
<dbReference type="Proteomes" id="UP001141806">
    <property type="component" value="Unassembled WGS sequence"/>
</dbReference>
<evidence type="ECO:0000313" key="6">
    <source>
        <dbReference type="Proteomes" id="UP001141806"/>
    </source>
</evidence>